<protein>
    <submittedName>
        <fullName evidence="2">WD repeat-containing protein 44-like</fullName>
    </submittedName>
</protein>
<keyword evidence="3" id="KW-1185">Reference proteome</keyword>
<evidence type="ECO:0000256" key="1">
    <source>
        <dbReference type="SAM" id="MobiDB-lite"/>
    </source>
</evidence>
<accession>A0A2Z7B6V2</accession>
<evidence type="ECO:0000313" key="2">
    <source>
        <dbReference type="EMBL" id="KZV29307.1"/>
    </source>
</evidence>
<proteinExistence type="predicted"/>
<dbReference type="AlphaFoldDB" id="A0A2Z7B6V2"/>
<dbReference type="Proteomes" id="UP000250235">
    <property type="component" value="Unassembled WGS sequence"/>
</dbReference>
<gene>
    <name evidence="2" type="ORF">F511_08314</name>
</gene>
<organism evidence="2 3">
    <name type="scientific">Dorcoceras hygrometricum</name>
    <dbReference type="NCBI Taxonomy" id="472368"/>
    <lineage>
        <taxon>Eukaryota</taxon>
        <taxon>Viridiplantae</taxon>
        <taxon>Streptophyta</taxon>
        <taxon>Embryophyta</taxon>
        <taxon>Tracheophyta</taxon>
        <taxon>Spermatophyta</taxon>
        <taxon>Magnoliopsida</taxon>
        <taxon>eudicotyledons</taxon>
        <taxon>Gunneridae</taxon>
        <taxon>Pentapetalae</taxon>
        <taxon>asterids</taxon>
        <taxon>lamiids</taxon>
        <taxon>Lamiales</taxon>
        <taxon>Gesneriaceae</taxon>
        <taxon>Didymocarpoideae</taxon>
        <taxon>Trichosporeae</taxon>
        <taxon>Loxocarpinae</taxon>
        <taxon>Dorcoceras</taxon>
    </lineage>
</organism>
<evidence type="ECO:0000313" key="3">
    <source>
        <dbReference type="Proteomes" id="UP000250235"/>
    </source>
</evidence>
<sequence length="226" mass="24741">MFSASKVFQNVLRKLRMFKSTEEFIFESSATTSRYTLKGKHQNDIVPTNSNDVAALHQLTTDISCEEAKICIGYPPMRASGESSTTKHRLLHASGSQPIPPPNDPKTNQYNQDLGLIHSTNGNHLDSIGYPPMRASGESSTTKHRLLHASGSQPIPPPNDPKSQHNLQPNPSLHLLSSALLPPPPLGRASAFATPSRRRAVVDRVIGLVPISVSRSFHPCQIRQAF</sequence>
<feature type="region of interest" description="Disordered" evidence="1">
    <location>
        <begin position="134"/>
        <end position="172"/>
    </location>
</feature>
<reference evidence="2 3" key="1">
    <citation type="journal article" date="2015" name="Proc. Natl. Acad. Sci. U.S.A.">
        <title>The resurrection genome of Boea hygrometrica: A blueprint for survival of dehydration.</title>
        <authorList>
            <person name="Xiao L."/>
            <person name="Yang G."/>
            <person name="Zhang L."/>
            <person name="Yang X."/>
            <person name="Zhao S."/>
            <person name="Ji Z."/>
            <person name="Zhou Q."/>
            <person name="Hu M."/>
            <person name="Wang Y."/>
            <person name="Chen M."/>
            <person name="Xu Y."/>
            <person name="Jin H."/>
            <person name="Xiao X."/>
            <person name="Hu G."/>
            <person name="Bao F."/>
            <person name="Hu Y."/>
            <person name="Wan P."/>
            <person name="Li L."/>
            <person name="Deng X."/>
            <person name="Kuang T."/>
            <person name="Xiang C."/>
            <person name="Zhu J.K."/>
            <person name="Oliver M.J."/>
            <person name="He Y."/>
        </authorList>
    </citation>
    <scope>NUCLEOTIDE SEQUENCE [LARGE SCALE GENOMIC DNA]</scope>
    <source>
        <strain evidence="3">cv. XS01</strain>
    </source>
</reference>
<dbReference type="EMBL" id="KV009396">
    <property type="protein sequence ID" value="KZV29307.1"/>
    <property type="molecule type" value="Genomic_DNA"/>
</dbReference>
<name>A0A2Z7B6V2_9LAMI</name>
<feature type="region of interest" description="Disordered" evidence="1">
    <location>
        <begin position="81"/>
        <end position="107"/>
    </location>
</feature>